<proteinExistence type="predicted"/>
<evidence type="ECO:0000313" key="1">
    <source>
        <dbReference type="EMBL" id="KAG6948491.1"/>
    </source>
</evidence>
<accession>A0A8J5IW72</accession>
<gene>
    <name evidence="1" type="ORF">JG688_00015065</name>
</gene>
<organism evidence="1 2">
    <name type="scientific">Phytophthora aleatoria</name>
    <dbReference type="NCBI Taxonomy" id="2496075"/>
    <lineage>
        <taxon>Eukaryota</taxon>
        <taxon>Sar</taxon>
        <taxon>Stramenopiles</taxon>
        <taxon>Oomycota</taxon>
        <taxon>Peronosporomycetes</taxon>
        <taxon>Peronosporales</taxon>
        <taxon>Peronosporaceae</taxon>
        <taxon>Phytophthora</taxon>
    </lineage>
</organism>
<dbReference type="AlphaFoldDB" id="A0A8J5IW72"/>
<dbReference type="Proteomes" id="UP000709295">
    <property type="component" value="Unassembled WGS sequence"/>
</dbReference>
<keyword evidence="2" id="KW-1185">Reference proteome</keyword>
<name>A0A8J5IW72_9STRA</name>
<sequence>WRRRLRIYSKICVKTKQPLRASANGCLLARCLVLMRRTTRTTATTKRIHCLWKRTATTSFAKLRSFRNSHRSTQRAGNTSGTSWRLGRIGSEHVCGSSNDKFVAVSRLKSLQRLRPVKNQLWL</sequence>
<comment type="caution">
    <text evidence="1">The sequence shown here is derived from an EMBL/GenBank/DDBJ whole genome shotgun (WGS) entry which is preliminary data.</text>
</comment>
<protein>
    <submittedName>
        <fullName evidence="1">Uncharacterized protein</fullName>
    </submittedName>
</protein>
<dbReference type="EMBL" id="JAENGY010001552">
    <property type="protein sequence ID" value="KAG6948491.1"/>
    <property type="molecule type" value="Genomic_DNA"/>
</dbReference>
<feature type="non-terminal residue" evidence="1">
    <location>
        <position position="123"/>
    </location>
</feature>
<evidence type="ECO:0000313" key="2">
    <source>
        <dbReference type="Proteomes" id="UP000709295"/>
    </source>
</evidence>
<reference evidence="1" key="1">
    <citation type="submission" date="2021-01" db="EMBL/GenBank/DDBJ databases">
        <title>Phytophthora aleatoria, a newly-described species from Pinus radiata is distinct from Phytophthora cactorum isolates based on comparative genomics.</title>
        <authorList>
            <person name="Mcdougal R."/>
            <person name="Panda P."/>
            <person name="Williams N."/>
            <person name="Studholme D.J."/>
        </authorList>
    </citation>
    <scope>NUCLEOTIDE SEQUENCE</scope>
    <source>
        <strain evidence="1">NZFS 4037</strain>
    </source>
</reference>